<evidence type="ECO:0000256" key="5">
    <source>
        <dbReference type="ARBA" id="ARBA00012458"/>
    </source>
</evidence>
<dbReference type="GO" id="GO:0046656">
    <property type="term" value="P:folic acid biosynthetic process"/>
    <property type="evidence" value="ECO:0007669"/>
    <property type="project" value="UniProtKB-KW"/>
</dbReference>
<evidence type="ECO:0000256" key="9">
    <source>
        <dbReference type="ARBA" id="ARBA00022842"/>
    </source>
</evidence>
<evidence type="ECO:0000313" key="14">
    <source>
        <dbReference type="EMBL" id="KTD28107.1"/>
    </source>
</evidence>
<dbReference type="OrthoDB" id="9811744at2"/>
<dbReference type="AlphaFoldDB" id="A0A0W0W6V4"/>
<comment type="similarity">
    <text evidence="4 12">Belongs to the DHPS family.</text>
</comment>
<evidence type="ECO:0000256" key="4">
    <source>
        <dbReference type="ARBA" id="ARBA00009503"/>
    </source>
</evidence>
<proteinExistence type="inferred from homology"/>
<comment type="caution">
    <text evidence="14">The sequence shown here is derived from an EMBL/GenBank/DDBJ whole genome shotgun (WGS) entry which is preliminary data.</text>
</comment>
<dbReference type="GO" id="GO:0046872">
    <property type="term" value="F:metal ion binding"/>
    <property type="evidence" value="ECO:0007669"/>
    <property type="project" value="UniProtKB-KW"/>
</dbReference>
<dbReference type="STRING" id="466.Lmac_1166"/>
<sequence length="287" mass="31767">MNAEQFKRWCESYSQPTSTRKPPKPLIMGVLNITPDSFSDGGRYYQLEHALSRAHQMIAEGADIIDIGGESSKPGALPVSCEEELKRVVPVIKRLRAESDICISIDTTKARVMHEAIYSGASIINDIAGFRSDESLAMAVKLDVPLCLMHMQGEPQKMQNNPQYQDDVVDEINFFFQQRIERCVAAGIKRKNLILDPGFGFGKTPQHNMRIIHQMSKFQQHHLPVMIGVSRKSTLGVILNTPVEKRIAGGLAIAVFSALHGVSILRTHDVAETNQALIMVQAIHAAG</sequence>
<comment type="pathway">
    <text evidence="3 12">Cofactor biosynthesis; tetrahydrofolate biosynthesis; 7,8-dihydrofolate from 2-amino-4-hydroxy-6-hydroxymethyl-7,8-dihydropteridine diphosphate and 4-aminobenzoate: step 1/2.</text>
</comment>
<dbReference type="InterPro" id="IPR000489">
    <property type="entry name" value="Pterin-binding_dom"/>
</dbReference>
<dbReference type="GO" id="GO:0005829">
    <property type="term" value="C:cytosol"/>
    <property type="evidence" value="ECO:0007669"/>
    <property type="project" value="TreeGrafter"/>
</dbReference>
<dbReference type="EMBL" id="LNYL01000027">
    <property type="protein sequence ID" value="KTD28107.1"/>
    <property type="molecule type" value="Genomic_DNA"/>
</dbReference>
<evidence type="ECO:0000259" key="13">
    <source>
        <dbReference type="PROSITE" id="PS50972"/>
    </source>
</evidence>
<dbReference type="PATRIC" id="fig|466.6.peg.1238"/>
<evidence type="ECO:0000256" key="10">
    <source>
        <dbReference type="ARBA" id="ARBA00022909"/>
    </source>
</evidence>
<keyword evidence="9 12" id="KW-0460">Magnesium</keyword>
<name>A0A0W0W6V4_9GAMM</name>
<dbReference type="InterPro" id="IPR006390">
    <property type="entry name" value="DHP_synth_dom"/>
</dbReference>
<dbReference type="UniPathway" id="UPA00077">
    <property type="reaction ID" value="UER00156"/>
</dbReference>
<dbReference type="GO" id="GO:0046654">
    <property type="term" value="P:tetrahydrofolate biosynthetic process"/>
    <property type="evidence" value="ECO:0007669"/>
    <property type="project" value="UniProtKB-UniPathway"/>
</dbReference>
<dbReference type="InterPro" id="IPR045031">
    <property type="entry name" value="DHP_synth-like"/>
</dbReference>
<organism evidence="14 15">
    <name type="scientific">Legionella maceachernii</name>
    <dbReference type="NCBI Taxonomy" id="466"/>
    <lineage>
        <taxon>Bacteria</taxon>
        <taxon>Pseudomonadati</taxon>
        <taxon>Pseudomonadota</taxon>
        <taxon>Gammaproteobacteria</taxon>
        <taxon>Legionellales</taxon>
        <taxon>Legionellaceae</taxon>
        <taxon>Legionella</taxon>
    </lineage>
</organism>
<comment type="function">
    <text evidence="12">Catalyzes the condensation of para-aminobenzoate (pABA) with 6-hydroxymethyl-7,8-dihydropterin diphosphate (DHPt-PP) to form 7,8-dihydropteroate (H2Pte), the immediate precursor of folate derivatives.</text>
</comment>
<evidence type="ECO:0000256" key="2">
    <source>
        <dbReference type="ARBA" id="ARBA00001946"/>
    </source>
</evidence>
<evidence type="ECO:0000256" key="7">
    <source>
        <dbReference type="ARBA" id="ARBA00022679"/>
    </source>
</evidence>
<evidence type="ECO:0000256" key="8">
    <source>
        <dbReference type="ARBA" id="ARBA00022723"/>
    </source>
</evidence>
<reference evidence="14 15" key="1">
    <citation type="submission" date="2015-11" db="EMBL/GenBank/DDBJ databases">
        <title>Genomic analysis of 38 Legionella species identifies large and diverse effector repertoires.</title>
        <authorList>
            <person name="Burstein D."/>
            <person name="Amaro F."/>
            <person name="Zusman T."/>
            <person name="Lifshitz Z."/>
            <person name="Cohen O."/>
            <person name="Gilbert J.A."/>
            <person name="Pupko T."/>
            <person name="Shuman H.A."/>
            <person name="Segal G."/>
        </authorList>
    </citation>
    <scope>NUCLEOTIDE SEQUENCE [LARGE SCALE GENOMIC DNA]</scope>
    <source>
        <strain evidence="14 15">PX-1-G2-E2</strain>
    </source>
</reference>
<dbReference type="Pfam" id="PF00809">
    <property type="entry name" value="Pterin_bind"/>
    <property type="match status" value="1"/>
</dbReference>
<evidence type="ECO:0000313" key="15">
    <source>
        <dbReference type="Proteomes" id="UP000054908"/>
    </source>
</evidence>
<comment type="cofactor">
    <cofactor evidence="2 12">
        <name>Mg(2+)</name>
        <dbReference type="ChEBI" id="CHEBI:18420"/>
    </cofactor>
</comment>
<accession>A0A0W0W6V4</accession>
<dbReference type="PROSITE" id="PS50972">
    <property type="entry name" value="PTERIN_BINDING"/>
    <property type="match status" value="1"/>
</dbReference>
<evidence type="ECO:0000256" key="1">
    <source>
        <dbReference type="ARBA" id="ARBA00000012"/>
    </source>
</evidence>
<protein>
    <recommendedName>
        <fullName evidence="6 12">Dihydropteroate synthase</fullName>
        <shortName evidence="12">DHPS</shortName>
        <ecNumber evidence="5 12">2.5.1.15</ecNumber>
    </recommendedName>
    <alternativeName>
        <fullName evidence="11 12">Dihydropteroate pyrophosphorylase</fullName>
    </alternativeName>
</protein>
<comment type="catalytic activity">
    <reaction evidence="1">
        <text>(7,8-dihydropterin-6-yl)methyl diphosphate + 4-aminobenzoate = 7,8-dihydropteroate + diphosphate</text>
        <dbReference type="Rhea" id="RHEA:19949"/>
        <dbReference type="ChEBI" id="CHEBI:17836"/>
        <dbReference type="ChEBI" id="CHEBI:17839"/>
        <dbReference type="ChEBI" id="CHEBI:33019"/>
        <dbReference type="ChEBI" id="CHEBI:72950"/>
        <dbReference type="EC" id="2.5.1.15"/>
    </reaction>
</comment>
<dbReference type="SUPFAM" id="SSF51717">
    <property type="entry name" value="Dihydropteroate synthetase-like"/>
    <property type="match status" value="1"/>
</dbReference>
<evidence type="ECO:0000256" key="3">
    <source>
        <dbReference type="ARBA" id="ARBA00004763"/>
    </source>
</evidence>
<keyword evidence="15" id="KW-1185">Reference proteome</keyword>
<dbReference type="GO" id="GO:0004156">
    <property type="term" value="F:dihydropteroate synthase activity"/>
    <property type="evidence" value="ECO:0007669"/>
    <property type="project" value="UniProtKB-EC"/>
</dbReference>
<keyword evidence="10 12" id="KW-0289">Folate biosynthesis</keyword>
<feature type="domain" description="Pterin-binding" evidence="13">
    <location>
        <begin position="25"/>
        <end position="278"/>
    </location>
</feature>
<dbReference type="Proteomes" id="UP000054908">
    <property type="component" value="Unassembled WGS sequence"/>
</dbReference>
<dbReference type="NCBIfam" id="TIGR01496">
    <property type="entry name" value="DHPS"/>
    <property type="match status" value="1"/>
</dbReference>
<dbReference type="CDD" id="cd00739">
    <property type="entry name" value="DHPS"/>
    <property type="match status" value="1"/>
</dbReference>
<keyword evidence="7 12" id="KW-0808">Transferase</keyword>
<evidence type="ECO:0000256" key="12">
    <source>
        <dbReference type="RuleBase" id="RU361205"/>
    </source>
</evidence>
<gene>
    <name evidence="14" type="primary">folP</name>
    <name evidence="14" type="ORF">Lmac_1166</name>
</gene>
<dbReference type="Gene3D" id="3.20.20.20">
    <property type="entry name" value="Dihydropteroate synthase-like"/>
    <property type="match status" value="1"/>
</dbReference>
<dbReference type="RefSeq" id="WP_058451942.1">
    <property type="nucleotide sequence ID" value="NZ_CAAAIB010000010.1"/>
</dbReference>
<dbReference type="PANTHER" id="PTHR20941:SF1">
    <property type="entry name" value="FOLIC ACID SYNTHESIS PROTEIN FOL1"/>
    <property type="match status" value="1"/>
</dbReference>
<dbReference type="FunFam" id="3.20.20.20:FF:000006">
    <property type="entry name" value="Dihydropteroate synthase"/>
    <property type="match status" value="1"/>
</dbReference>
<dbReference type="InterPro" id="IPR011005">
    <property type="entry name" value="Dihydropteroate_synth-like_sf"/>
</dbReference>
<evidence type="ECO:0000256" key="6">
    <source>
        <dbReference type="ARBA" id="ARBA00016919"/>
    </source>
</evidence>
<dbReference type="PROSITE" id="PS00792">
    <property type="entry name" value="DHPS_1"/>
    <property type="match status" value="1"/>
</dbReference>
<dbReference type="PANTHER" id="PTHR20941">
    <property type="entry name" value="FOLATE SYNTHESIS PROTEINS"/>
    <property type="match status" value="1"/>
</dbReference>
<dbReference type="EC" id="2.5.1.15" evidence="5 12"/>
<keyword evidence="8 12" id="KW-0479">Metal-binding</keyword>
<dbReference type="PROSITE" id="PS00793">
    <property type="entry name" value="DHPS_2"/>
    <property type="match status" value="1"/>
</dbReference>
<evidence type="ECO:0000256" key="11">
    <source>
        <dbReference type="ARBA" id="ARBA00030193"/>
    </source>
</evidence>